<evidence type="ECO:0000313" key="1">
    <source>
        <dbReference type="EMBL" id="KIM76585.1"/>
    </source>
</evidence>
<dbReference type="InParanoid" id="A0A0C3EVN7"/>
<organism evidence="1 2">
    <name type="scientific">Piloderma croceum (strain F 1598)</name>
    <dbReference type="NCBI Taxonomy" id="765440"/>
    <lineage>
        <taxon>Eukaryota</taxon>
        <taxon>Fungi</taxon>
        <taxon>Dikarya</taxon>
        <taxon>Basidiomycota</taxon>
        <taxon>Agaricomycotina</taxon>
        <taxon>Agaricomycetes</taxon>
        <taxon>Agaricomycetidae</taxon>
        <taxon>Atheliales</taxon>
        <taxon>Atheliaceae</taxon>
        <taxon>Piloderma</taxon>
    </lineage>
</organism>
<dbReference type="Gene3D" id="3.30.200.20">
    <property type="entry name" value="Phosphorylase Kinase, domain 1"/>
    <property type="match status" value="1"/>
</dbReference>
<sequence>MKLSGDVDVARVEAKHYRLLKGCDGFPHVWWAGQSGGCGVLILERLCINLCNLHRQFKLFFTEGSGQHGD</sequence>
<dbReference type="EMBL" id="KN833033">
    <property type="protein sequence ID" value="KIM76585.1"/>
    <property type="molecule type" value="Genomic_DNA"/>
</dbReference>
<proteinExistence type="predicted"/>
<accession>A0A0C3EVN7</accession>
<gene>
    <name evidence="1" type="ORF">PILCRDRAFT_641714</name>
</gene>
<reference evidence="1 2" key="1">
    <citation type="submission" date="2014-04" db="EMBL/GenBank/DDBJ databases">
        <authorList>
            <consortium name="DOE Joint Genome Institute"/>
            <person name="Kuo A."/>
            <person name="Tarkka M."/>
            <person name="Buscot F."/>
            <person name="Kohler A."/>
            <person name="Nagy L.G."/>
            <person name="Floudas D."/>
            <person name="Copeland A."/>
            <person name="Barry K.W."/>
            <person name="Cichocki N."/>
            <person name="Veneault-Fourrey C."/>
            <person name="LaButti K."/>
            <person name="Lindquist E.A."/>
            <person name="Lipzen A."/>
            <person name="Lundell T."/>
            <person name="Morin E."/>
            <person name="Murat C."/>
            <person name="Sun H."/>
            <person name="Tunlid A."/>
            <person name="Henrissat B."/>
            <person name="Grigoriev I.V."/>
            <person name="Hibbett D.S."/>
            <person name="Martin F."/>
            <person name="Nordberg H.P."/>
            <person name="Cantor M.N."/>
            <person name="Hua S.X."/>
        </authorList>
    </citation>
    <scope>NUCLEOTIDE SEQUENCE [LARGE SCALE GENOMIC DNA]</scope>
    <source>
        <strain evidence="1 2">F 1598</strain>
    </source>
</reference>
<dbReference type="Proteomes" id="UP000054166">
    <property type="component" value="Unassembled WGS sequence"/>
</dbReference>
<keyword evidence="2" id="KW-1185">Reference proteome</keyword>
<evidence type="ECO:0000313" key="2">
    <source>
        <dbReference type="Proteomes" id="UP000054166"/>
    </source>
</evidence>
<name>A0A0C3EVN7_PILCF</name>
<dbReference type="AlphaFoldDB" id="A0A0C3EVN7"/>
<dbReference type="HOGENOM" id="CLU_2758706_0_0_1"/>
<protein>
    <submittedName>
        <fullName evidence="1">Uncharacterized protein</fullName>
    </submittedName>
</protein>
<reference evidence="2" key="2">
    <citation type="submission" date="2015-01" db="EMBL/GenBank/DDBJ databases">
        <title>Evolutionary Origins and Diversification of the Mycorrhizal Mutualists.</title>
        <authorList>
            <consortium name="DOE Joint Genome Institute"/>
            <consortium name="Mycorrhizal Genomics Consortium"/>
            <person name="Kohler A."/>
            <person name="Kuo A."/>
            <person name="Nagy L.G."/>
            <person name="Floudas D."/>
            <person name="Copeland A."/>
            <person name="Barry K.W."/>
            <person name="Cichocki N."/>
            <person name="Veneault-Fourrey C."/>
            <person name="LaButti K."/>
            <person name="Lindquist E.A."/>
            <person name="Lipzen A."/>
            <person name="Lundell T."/>
            <person name="Morin E."/>
            <person name="Murat C."/>
            <person name="Riley R."/>
            <person name="Ohm R."/>
            <person name="Sun H."/>
            <person name="Tunlid A."/>
            <person name="Henrissat B."/>
            <person name="Grigoriev I.V."/>
            <person name="Hibbett D.S."/>
            <person name="Martin F."/>
        </authorList>
    </citation>
    <scope>NUCLEOTIDE SEQUENCE [LARGE SCALE GENOMIC DNA]</scope>
    <source>
        <strain evidence="2">F 1598</strain>
    </source>
</reference>